<dbReference type="VEuPathDB" id="VectorBase:ISCW003103"/>
<dbReference type="AlphaFoldDB" id="B7PA61"/>
<feature type="compositionally biased region" description="Basic residues" evidence="1">
    <location>
        <begin position="65"/>
        <end position="74"/>
    </location>
</feature>
<feature type="compositionally biased region" description="Basic and acidic residues" evidence="1">
    <location>
        <begin position="44"/>
        <end position="56"/>
    </location>
</feature>
<dbReference type="PaxDb" id="6945-B7PA61"/>
<feature type="non-terminal residue" evidence="2">
    <location>
        <position position="1"/>
    </location>
</feature>
<feature type="compositionally biased region" description="Polar residues" evidence="1">
    <location>
        <begin position="113"/>
        <end position="123"/>
    </location>
</feature>
<feature type="compositionally biased region" description="Basic residues" evidence="1">
    <location>
        <begin position="140"/>
        <end position="151"/>
    </location>
</feature>
<feature type="non-terminal residue" evidence="2">
    <location>
        <position position="187"/>
    </location>
</feature>
<evidence type="ECO:0000313" key="2">
    <source>
        <dbReference type="EMBL" id="EEC03483.1"/>
    </source>
</evidence>
<dbReference type="HOGENOM" id="CLU_1451103_0_0_1"/>
<reference evidence="3" key="2">
    <citation type="submission" date="2020-05" db="UniProtKB">
        <authorList>
            <consortium name="EnsemblMetazoa"/>
        </authorList>
    </citation>
    <scope>IDENTIFICATION</scope>
    <source>
        <strain evidence="3">wikel</strain>
    </source>
</reference>
<accession>B7PA61</accession>
<feature type="compositionally biased region" description="Low complexity" evidence="1">
    <location>
        <begin position="19"/>
        <end position="43"/>
    </location>
</feature>
<dbReference type="EMBL" id="ABJB010565793">
    <property type="status" value="NOT_ANNOTATED_CDS"/>
    <property type="molecule type" value="Genomic_DNA"/>
</dbReference>
<reference evidence="2 4" key="1">
    <citation type="submission" date="2008-03" db="EMBL/GenBank/DDBJ databases">
        <title>Annotation of Ixodes scapularis.</title>
        <authorList>
            <consortium name="Ixodes scapularis Genome Project Consortium"/>
            <person name="Caler E."/>
            <person name="Hannick L.I."/>
            <person name="Bidwell S."/>
            <person name="Joardar V."/>
            <person name="Thiagarajan M."/>
            <person name="Amedeo P."/>
            <person name="Galinsky K.J."/>
            <person name="Schobel S."/>
            <person name="Inman J."/>
            <person name="Hostetler J."/>
            <person name="Miller J."/>
            <person name="Hammond M."/>
            <person name="Megy K."/>
            <person name="Lawson D."/>
            <person name="Kodira C."/>
            <person name="Sutton G."/>
            <person name="Meyer J."/>
            <person name="Hill C.A."/>
            <person name="Birren B."/>
            <person name="Nene V."/>
            <person name="Collins F."/>
            <person name="Alarcon-Chaidez F."/>
            <person name="Wikel S."/>
            <person name="Strausberg R."/>
        </authorList>
    </citation>
    <scope>NUCLEOTIDE SEQUENCE [LARGE SCALE GENOMIC DNA]</scope>
    <source>
        <strain evidence="4">Wikel</strain>
        <strain evidence="2">Wikel colony</strain>
    </source>
</reference>
<evidence type="ECO:0000256" key="1">
    <source>
        <dbReference type="SAM" id="MobiDB-lite"/>
    </source>
</evidence>
<protein>
    <submittedName>
        <fullName evidence="2 3">Uncharacterized protein</fullName>
    </submittedName>
</protein>
<name>B7PA61_IXOSC</name>
<dbReference type="VEuPathDB" id="VectorBase:ISCI003103"/>
<dbReference type="EnsemblMetazoa" id="ISCW003103-RA">
    <property type="protein sequence ID" value="ISCW003103-PA"/>
    <property type="gene ID" value="ISCW003103"/>
</dbReference>
<dbReference type="Proteomes" id="UP000001555">
    <property type="component" value="Unassembled WGS sequence"/>
</dbReference>
<feature type="region of interest" description="Disordered" evidence="1">
    <location>
        <begin position="113"/>
        <end position="187"/>
    </location>
</feature>
<evidence type="ECO:0000313" key="4">
    <source>
        <dbReference type="Proteomes" id="UP000001555"/>
    </source>
</evidence>
<proteinExistence type="predicted"/>
<feature type="region of interest" description="Disordered" evidence="1">
    <location>
        <begin position="1"/>
        <end position="78"/>
    </location>
</feature>
<organism>
    <name type="scientific">Ixodes scapularis</name>
    <name type="common">Black-legged tick</name>
    <name type="synonym">Deer tick</name>
    <dbReference type="NCBI Taxonomy" id="6945"/>
    <lineage>
        <taxon>Eukaryota</taxon>
        <taxon>Metazoa</taxon>
        <taxon>Ecdysozoa</taxon>
        <taxon>Arthropoda</taxon>
        <taxon>Chelicerata</taxon>
        <taxon>Arachnida</taxon>
        <taxon>Acari</taxon>
        <taxon>Parasitiformes</taxon>
        <taxon>Ixodida</taxon>
        <taxon>Ixodoidea</taxon>
        <taxon>Ixodidae</taxon>
        <taxon>Ixodinae</taxon>
        <taxon>Ixodes</taxon>
    </lineage>
</organism>
<gene>
    <name evidence="2" type="ORF">IscW_ISCW003103</name>
</gene>
<keyword evidence="4" id="KW-1185">Reference proteome</keyword>
<dbReference type="EMBL" id="DS669273">
    <property type="protein sequence ID" value="EEC03483.1"/>
    <property type="molecule type" value="Genomic_DNA"/>
</dbReference>
<sequence>STPRTISSMKSTARKTKVTRTTTTTKCPQPSHKASTPSSSTSRATHEHTSPTHEKVPVSCSGDHGRHKPTKKISHVGQCAAVVVRTRTSHEHAKTRKTVTSRSTYHIMTRLTTPQRSVQSTTRKPLPAEQCPTGLLRPRPATHKSIARPKTRPPVDKRTSSRISSEIGRPKPSRNLVYRTESETSGY</sequence>
<evidence type="ECO:0000313" key="3">
    <source>
        <dbReference type="EnsemblMetazoa" id="ISCW003103-PA"/>
    </source>
</evidence>
<dbReference type="InParanoid" id="B7PA61"/>